<evidence type="ECO:0000256" key="3">
    <source>
        <dbReference type="ARBA" id="ARBA00023008"/>
    </source>
</evidence>
<evidence type="ECO:0000256" key="6">
    <source>
        <dbReference type="ARBA" id="ARBA00034311"/>
    </source>
</evidence>
<dbReference type="PANTHER" id="PTHR36575:SF2">
    <property type="entry name" value="CHITIN-BINDING TYPE-4 DOMAIN-CONTAINING PROTEIN-RELATED"/>
    <property type="match status" value="1"/>
</dbReference>
<comment type="cofactor">
    <cofactor evidence="1">
        <name>Cu(2+)</name>
        <dbReference type="ChEBI" id="CHEBI:29036"/>
    </cofactor>
</comment>
<keyword evidence="10" id="KW-1185">Reference proteome</keyword>
<keyword evidence="7" id="KW-0732">Signal</keyword>
<keyword evidence="2" id="KW-0479">Metal-binding</keyword>
<evidence type="ECO:0000313" key="10">
    <source>
        <dbReference type="Proteomes" id="UP001274830"/>
    </source>
</evidence>
<evidence type="ECO:0000313" key="9">
    <source>
        <dbReference type="EMBL" id="KAK3675917.1"/>
    </source>
</evidence>
<keyword evidence="4" id="KW-1015">Disulfide bond</keyword>
<dbReference type="PANTHER" id="PTHR36575">
    <property type="entry name" value="BINDING PROTEIN, PUTATIVE (AFU_ORTHOLOGUE AFUA_1G14430)-RELATED"/>
    <property type="match status" value="1"/>
</dbReference>
<reference evidence="9" key="1">
    <citation type="submission" date="2023-07" db="EMBL/GenBank/DDBJ databases">
        <title>Black Yeasts Isolated from many extreme environments.</title>
        <authorList>
            <person name="Coleine C."/>
            <person name="Stajich J.E."/>
            <person name="Selbmann L."/>
        </authorList>
    </citation>
    <scope>NUCLEOTIDE SEQUENCE</scope>
    <source>
        <strain evidence="9">CCFEE 5485</strain>
    </source>
</reference>
<dbReference type="AlphaFoldDB" id="A0AAE0WQ43"/>
<feature type="signal peptide" evidence="7">
    <location>
        <begin position="1"/>
        <end position="19"/>
    </location>
</feature>
<feature type="chain" id="PRO_5041955231" description="Chitin-binding type-4 domain-containing protein" evidence="7">
    <location>
        <begin position="20"/>
        <end position="218"/>
    </location>
</feature>
<dbReference type="GO" id="GO:0046872">
    <property type="term" value="F:metal ion binding"/>
    <property type="evidence" value="ECO:0007669"/>
    <property type="project" value="UniProtKB-KW"/>
</dbReference>
<keyword evidence="3" id="KW-0186">Copper</keyword>
<name>A0AAE0WQ43_9PEZI</name>
<evidence type="ECO:0000256" key="4">
    <source>
        <dbReference type="ARBA" id="ARBA00023157"/>
    </source>
</evidence>
<dbReference type="EMBL" id="JAUTXT010000012">
    <property type="protein sequence ID" value="KAK3675917.1"/>
    <property type="molecule type" value="Genomic_DNA"/>
</dbReference>
<evidence type="ECO:0000256" key="2">
    <source>
        <dbReference type="ARBA" id="ARBA00022723"/>
    </source>
</evidence>
<evidence type="ECO:0000256" key="5">
    <source>
        <dbReference type="ARBA" id="ARBA00023180"/>
    </source>
</evidence>
<evidence type="ECO:0000256" key="7">
    <source>
        <dbReference type="SAM" id="SignalP"/>
    </source>
</evidence>
<gene>
    <name evidence="9" type="ORF">LTR78_004109</name>
</gene>
<dbReference type="InterPro" id="IPR052282">
    <property type="entry name" value="Starch-active_LPMO"/>
</dbReference>
<dbReference type="Pfam" id="PF03067">
    <property type="entry name" value="LPMO_10"/>
    <property type="match status" value="1"/>
</dbReference>
<comment type="similarity">
    <text evidence="6">Belongs to the polysaccharide monooxygenase AA13 family.</text>
</comment>
<keyword evidence="5" id="KW-0325">Glycoprotein</keyword>
<accession>A0AAE0WQ43</accession>
<dbReference type="InterPro" id="IPR004302">
    <property type="entry name" value="Cellulose/chitin-bd_N"/>
</dbReference>
<dbReference type="Proteomes" id="UP001274830">
    <property type="component" value="Unassembled WGS sequence"/>
</dbReference>
<evidence type="ECO:0000259" key="8">
    <source>
        <dbReference type="Pfam" id="PF03067"/>
    </source>
</evidence>
<comment type="caution">
    <text evidence="9">The sequence shown here is derived from an EMBL/GenBank/DDBJ whole genome shotgun (WGS) entry which is preliminary data.</text>
</comment>
<organism evidence="9 10">
    <name type="scientific">Recurvomyces mirabilis</name>
    <dbReference type="NCBI Taxonomy" id="574656"/>
    <lineage>
        <taxon>Eukaryota</taxon>
        <taxon>Fungi</taxon>
        <taxon>Dikarya</taxon>
        <taxon>Ascomycota</taxon>
        <taxon>Pezizomycotina</taxon>
        <taxon>Dothideomycetes</taxon>
        <taxon>Dothideomycetidae</taxon>
        <taxon>Mycosphaerellales</taxon>
        <taxon>Teratosphaeriaceae</taxon>
        <taxon>Recurvomyces</taxon>
    </lineage>
</organism>
<proteinExistence type="inferred from homology"/>
<sequence>MQLIHSLLAAASLATLANAHGYFVTPKARQPGTAFQQSCGMQAFYQMSGDINGNVQGLQQTTKGQSDYNPSTCRLWKCKGMKYADNTANVQKYTPGQSVAMNFAIRAPHTGVANVSIIDITTPDGTVIAPNLKSWSVYASNSASIPDGEENFSITMPTNLGSKCAQAGQCAIQMFWDARSIDQTYESCIDFSMPAKAGKREEERGHARDFTVRDEIEG</sequence>
<protein>
    <recommendedName>
        <fullName evidence="8">Chitin-binding type-4 domain-containing protein</fullName>
    </recommendedName>
</protein>
<evidence type="ECO:0000256" key="1">
    <source>
        <dbReference type="ARBA" id="ARBA00001973"/>
    </source>
</evidence>
<dbReference type="Gene3D" id="2.70.50.70">
    <property type="match status" value="1"/>
</dbReference>
<feature type="domain" description="Chitin-binding type-4" evidence="8">
    <location>
        <begin position="20"/>
        <end position="191"/>
    </location>
</feature>